<protein>
    <submittedName>
        <fullName evidence="1">Uncharacterized protein</fullName>
    </submittedName>
</protein>
<sequence length="299" mass="34194">MFSKATIDGKKSPSIFVSTEIWDLNMRPHDSQLTSLNTRPHPWDHTHYPRGKDCILNLPYLEIYLTTDAHKSTSCKGEQKLCRERNKSFQQAHIFTELIVQKAAKCSMWHGNLRWDLHFQQTYQTDYVVQDGVWPVKNSPVQNMKLEEMRMLKWMCRHTRRDRIRNKDIRGKAVVAFVCGQDAEVGSDRLHIAPTTNLELELTDPSRSTTREDREKGTMETMSSFRPIFLYLIRSLSSEAITNGEKGCSKAVLKLDWGGLTGGVLKGTGKRLPATVQVKDGIKGEHNYLKKIMGIEGNT</sequence>
<reference evidence="1 2" key="1">
    <citation type="submission" date="2020-09" db="EMBL/GenBank/DDBJ databases">
        <title>De no assembly of potato wild relative species, Solanum commersonii.</title>
        <authorList>
            <person name="Cho K."/>
        </authorList>
    </citation>
    <scope>NUCLEOTIDE SEQUENCE [LARGE SCALE GENOMIC DNA]</scope>
    <source>
        <strain evidence="1">LZ3.2</strain>
        <tissue evidence="1">Leaf</tissue>
    </source>
</reference>
<organism evidence="1 2">
    <name type="scientific">Solanum commersonii</name>
    <name type="common">Commerson's wild potato</name>
    <name type="synonym">Commerson's nightshade</name>
    <dbReference type="NCBI Taxonomy" id="4109"/>
    <lineage>
        <taxon>Eukaryota</taxon>
        <taxon>Viridiplantae</taxon>
        <taxon>Streptophyta</taxon>
        <taxon>Embryophyta</taxon>
        <taxon>Tracheophyta</taxon>
        <taxon>Spermatophyta</taxon>
        <taxon>Magnoliopsida</taxon>
        <taxon>eudicotyledons</taxon>
        <taxon>Gunneridae</taxon>
        <taxon>Pentapetalae</taxon>
        <taxon>asterids</taxon>
        <taxon>lamiids</taxon>
        <taxon>Solanales</taxon>
        <taxon>Solanaceae</taxon>
        <taxon>Solanoideae</taxon>
        <taxon>Solaneae</taxon>
        <taxon>Solanum</taxon>
    </lineage>
</organism>
<evidence type="ECO:0000313" key="2">
    <source>
        <dbReference type="Proteomes" id="UP000824120"/>
    </source>
</evidence>
<dbReference type="AlphaFoldDB" id="A0A9J5X4L3"/>
<dbReference type="Proteomes" id="UP000824120">
    <property type="component" value="Chromosome 10"/>
</dbReference>
<name>A0A9J5X4L3_SOLCO</name>
<proteinExistence type="predicted"/>
<keyword evidence="2" id="KW-1185">Reference proteome</keyword>
<gene>
    <name evidence="1" type="ORF">H5410_052855</name>
</gene>
<comment type="caution">
    <text evidence="1">The sequence shown here is derived from an EMBL/GenBank/DDBJ whole genome shotgun (WGS) entry which is preliminary data.</text>
</comment>
<dbReference type="EMBL" id="JACXVP010000010">
    <property type="protein sequence ID" value="KAG5582228.1"/>
    <property type="molecule type" value="Genomic_DNA"/>
</dbReference>
<accession>A0A9J5X4L3</accession>
<evidence type="ECO:0000313" key="1">
    <source>
        <dbReference type="EMBL" id="KAG5582228.1"/>
    </source>
</evidence>